<dbReference type="AlphaFoldDB" id="A0A6M4HFY2"/>
<evidence type="ECO:0000313" key="7">
    <source>
        <dbReference type="Proteomes" id="UP000503096"/>
    </source>
</evidence>
<evidence type="ECO:0000259" key="5">
    <source>
        <dbReference type="PROSITE" id="PS50072"/>
    </source>
</evidence>
<evidence type="ECO:0000256" key="2">
    <source>
        <dbReference type="ARBA" id="ARBA00023110"/>
    </source>
</evidence>
<dbReference type="InParanoid" id="A0A6M4HFY2"/>
<evidence type="ECO:0000256" key="3">
    <source>
        <dbReference type="ARBA" id="ARBA00023235"/>
    </source>
</evidence>
<accession>A0A6M4HFY2</accession>
<dbReference type="GO" id="GO:0003755">
    <property type="term" value="F:peptidyl-prolyl cis-trans isomerase activity"/>
    <property type="evidence" value="ECO:0007669"/>
    <property type="project" value="UniProtKB-KW"/>
</dbReference>
<feature type="domain" description="PPIase cyclophilin-type" evidence="5">
    <location>
        <begin position="50"/>
        <end position="237"/>
    </location>
</feature>
<keyword evidence="7" id="KW-1185">Reference proteome</keyword>
<dbReference type="EMBL" id="CP053073">
    <property type="protein sequence ID" value="QJR16947.1"/>
    <property type="molecule type" value="Genomic_DNA"/>
</dbReference>
<name>A0A6M4HFY2_9PROT</name>
<keyword evidence="3" id="KW-0413">Isomerase</keyword>
<evidence type="ECO:0000256" key="1">
    <source>
        <dbReference type="ARBA" id="ARBA00013194"/>
    </source>
</evidence>
<proteinExistence type="predicted"/>
<dbReference type="PROSITE" id="PS50072">
    <property type="entry name" value="CSA_PPIASE_2"/>
    <property type="match status" value="1"/>
</dbReference>
<dbReference type="KEGG" id="upl:DSM104440_03784"/>
<keyword evidence="4" id="KW-0732">Signal</keyword>
<dbReference type="PANTHER" id="PTHR43246">
    <property type="entry name" value="PEPTIDYL-PROLYL CIS-TRANS ISOMERASE CYP38, CHLOROPLASTIC"/>
    <property type="match status" value="1"/>
</dbReference>
<dbReference type="Pfam" id="PF00160">
    <property type="entry name" value="Pro_isomerase"/>
    <property type="match status" value="1"/>
</dbReference>
<evidence type="ECO:0000313" key="6">
    <source>
        <dbReference type="EMBL" id="QJR16947.1"/>
    </source>
</evidence>
<dbReference type="RefSeq" id="WP_171165485.1">
    <property type="nucleotide sequence ID" value="NZ_CP053073.1"/>
</dbReference>
<dbReference type="SUPFAM" id="SSF50891">
    <property type="entry name" value="Cyclophilin-like"/>
    <property type="match status" value="1"/>
</dbReference>
<feature type="signal peptide" evidence="4">
    <location>
        <begin position="1"/>
        <end position="18"/>
    </location>
</feature>
<sequence>MKVLPVLVFAVAAGTAVAATPKNPGELLAASPATDWRKPDPDRTLYMELPSGRVVIELAPDFAPQHVANIRTLVKAKWFDEGASVYRLQDNYVAQWGDATEKKPLGEAKKNVPAEFTRPIAGMPTFTKLPDRDTYADEAGYAAGFPVARDLKSGRAWLVHCYGMVGAGRANELDSGNGAELYAIIGSAPRLLDRNVTLVGRVLRGIELLSSLKRGTKPPLGFYEKPEDTTPIASVRFAADVSEDKRTNLEVLRTESATYKALVEMRRNRKDDWWKEPAGHVDVCNSSAPVRDAR</sequence>
<feature type="chain" id="PRO_5026940226" description="peptidylprolyl isomerase" evidence="4">
    <location>
        <begin position="19"/>
        <end position="294"/>
    </location>
</feature>
<keyword evidence="2" id="KW-0697">Rotamase</keyword>
<dbReference type="InterPro" id="IPR029000">
    <property type="entry name" value="Cyclophilin-like_dom_sf"/>
</dbReference>
<dbReference type="EC" id="5.2.1.8" evidence="1"/>
<reference evidence="6 7" key="1">
    <citation type="submission" date="2020-04" db="EMBL/GenBank/DDBJ databases">
        <title>Usitatibacter rugosus gen. nov., sp. nov. and Usitatibacter palustris sp. nov., novel members of Usitatibacteraceae fam. nov. within the order Nitrosomonadales isolated from soil.</title>
        <authorList>
            <person name="Huber K.J."/>
            <person name="Neumann-Schaal M."/>
            <person name="Geppert A."/>
            <person name="Luckner M."/>
            <person name="Wanner G."/>
            <person name="Overmann J."/>
        </authorList>
    </citation>
    <scope>NUCLEOTIDE SEQUENCE [LARGE SCALE GENOMIC DNA]</scope>
    <source>
        <strain evidence="6 7">Swamp67</strain>
    </source>
</reference>
<dbReference type="InterPro" id="IPR002130">
    <property type="entry name" value="Cyclophilin-type_PPIase_dom"/>
</dbReference>
<protein>
    <recommendedName>
        <fullName evidence="1">peptidylprolyl isomerase</fullName>
        <ecNumber evidence="1">5.2.1.8</ecNumber>
    </recommendedName>
</protein>
<gene>
    <name evidence="6" type="ORF">DSM104440_03784</name>
</gene>
<organism evidence="6 7">
    <name type="scientific">Usitatibacter palustris</name>
    <dbReference type="NCBI Taxonomy" id="2732487"/>
    <lineage>
        <taxon>Bacteria</taxon>
        <taxon>Pseudomonadati</taxon>
        <taxon>Pseudomonadota</taxon>
        <taxon>Betaproteobacteria</taxon>
        <taxon>Nitrosomonadales</taxon>
        <taxon>Usitatibacteraceae</taxon>
        <taxon>Usitatibacter</taxon>
    </lineage>
</organism>
<evidence type="ECO:0000256" key="4">
    <source>
        <dbReference type="SAM" id="SignalP"/>
    </source>
</evidence>
<dbReference type="InterPro" id="IPR044665">
    <property type="entry name" value="E_coli_cyclophilin_A-like"/>
</dbReference>
<dbReference type="Gene3D" id="2.40.100.10">
    <property type="entry name" value="Cyclophilin-like"/>
    <property type="match status" value="1"/>
</dbReference>
<dbReference type="Proteomes" id="UP000503096">
    <property type="component" value="Chromosome"/>
</dbReference>